<evidence type="ECO:0000313" key="1">
    <source>
        <dbReference type="EMBL" id="GFN96664.1"/>
    </source>
</evidence>
<proteinExistence type="predicted"/>
<evidence type="ECO:0000313" key="2">
    <source>
        <dbReference type="Proteomes" id="UP000735302"/>
    </source>
</evidence>
<protein>
    <submittedName>
        <fullName evidence="1">Uncharacterized protein</fullName>
    </submittedName>
</protein>
<reference evidence="1 2" key="1">
    <citation type="journal article" date="2021" name="Elife">
        <title>Chloroplast acquisition without the gene transfer in kleptoplastic sea slugs, Plakobranchus ocellatus.</title>
        <authorList>
            <person name="Maeda T."/>
            <person name="Takahashi S."/>
            <person name="Yoshida T."/>
            <person name="Shimamura S."/>
            <person name="Takaki Y."/>
            <person name="Nagai Y."/>
            <person name="Toyoda A."/>
            <person name="Suzuki Y."/>
            <person name="Arimoto A."/>
            <person name="Ishii H."/>
            <person name="Satoh N."/>
            <person name="Nishiyama T."/>
            <person name="Hasebe M."/>
            <person name="Maruyama T."/>
            <person name="Minagawa J."/>
            <person name="Obokata J."/>
            <person name="Shigenobu S."/>
        </authorList>
    </citation>
    <scope>NUCLEOTIDE SEQUENCE [LARGE SCALE GENOMIC DNA]</scope>
</reference>
<accession>A0AAV3ZLX3</accession>
<sequence length="95" mass="10980">MSLPWYCHILNKIIKYGFIPVMDEAREGHPSLAIIEENVSVAKNRKWSPDNVKHFFLFTTKAKLPVPGGMTMLACFWYCEGFIMIEVEQSQKEKA</sequence>
<organism evidence="1 2">
    <name type="scientific">Plakobranchus ocellatus</name>
    <dbReference type="NCBI Taxonomy" id="259542"/>
    <lineage>
        <taxon>Eukaryota</taxon>
        <taxon>Metazoa</taxon>
        <taxon>Spiralia</taxon>
        <taxon>Lophotrochozoa</taxon>
        <taxon>Mollusca</taxon>
        <taxon>Gastropoda</taxon>
        <taxon>Heterobranchia</taxon>
        <taxon>Euthyneura</taxon>
        <taxon>Panpulmonata</taxon>
        <taxon>Sacoglossa</taxon>
        <taxon>Placobranchoidea</taxon>
        <taxon>Plakobranchidae</taxon>
        <taxon>Plakobranchus</taxon>
    </lineage>
</organism>
<name>A0AAV3ZLX3_9GAST</name>
<comment type="caution">
    <text evidence="1">The sequence shown here is derived from an EMBL/GenBank/DDBJ whole genome shotgun (WGS) entry which is preliminary data.</text>
</comment>
<dbReference type="Proteomes" id="UP000735302">
    <property type="component" value="Unassembled WGS sequence"/>
</dbReference>
<dbReference type="EMBL" id="BLXT01002699">
    <property type="protein sequence ID" value="GFN96664.1"/>
    <property type="molecule type" value="Genomic_DNA"/>
</dbReference>
<dbReference type="AlphaFoldDB" id="A0AAV3ZLX3"/>
<keyword evidence="2" id="KW-1185">Reference proteome</keyword>
<gene>
    <name evidence="1" type="ORF">PoB_002317000</name>
</gene>